<name>A0A1Y2LAZ2_9PROT</name>
<dbReference type="AlphaFoldDB" id="A0A1Y2LAZ2"/>
<keyword evidence="3" id="KW-1185">Reference proteome</keyword>
<proteinExistence type="predicted"/>
<reference evidence="2 3" key="1">
    <citation type="submission" date="2014-03" db="EMBL/GenBank/DDBJ databases">
        <title>The draft genome sequence of Thalassospira alkalitolerans JCM 18968.</title>
        <authorList>
            <person name="Lai Q."/>
            <person name="Shao Z."/>
        </authorList>
    </citation>
    <scope>NUCLEOTIDE SEQUENCE [LARGE SCALE GENOMIC DNA]</scope>
    <source>
        <strain evidence="2 3">JCM 18968</strain>
    </source>
</reference>
<gene>
    <name evidence="2" type="ORF">TALK_11985</name>
</gene>
<dbReference type="Proteomes" id="UP000193396">
    <property type="component" value="Unassembled WGS sequence"/>
</dbReference>
<evidence type="ECO:0000313" key="3">
    <source>
        <dbReference type="Proteomes" id="UP000193396"/>
    </source>
</evidence>
<comment type="caution">
    <text evidence="2">The sequence shown here is derived from an EMBL/GenBank/DDBJ whole genome shotgun (WGS) entry which is preliminary data.</text>
</comment>
<evidence type="ECO:0000256" key="1">
    <source>
        <dbReference type="SAM" id="Coils"/>
    </source>
</evidence>
<evidence type="ECO:0000313" key="2">
    <source>
        <dbReference type="EMBL" id="OSQ47766.1"/>
    </source>
</evidence>
<protein>
    <submittedName>
        <fullName evidence="2">Uncharacterized protein</fullName>
    </submittedName>
</protein>
<dbReference type="EMBL" id="JFKB01000007">
    <property type="protein sequence ID" value="OSQ47766.1"/>
    <property type="molecule type" value="Genomic_DNA"/>
</dbReference>
<feature type="coiled-coil region" evidence="1">
    <location>
        <begin position="331"/>
        <end position="379"/>
    </location>
</feature>
<accession>A0A1Y2LAZ2</accession>
<organism evidence="2 3">
    <name type="scientific">Thalassospira alkalitolerans</name>
    <dbReference type="NCBI Taxonomy" id="1293890"/>
    <lineage>
        <taxon>Bacteria</taxon>
        <taxon>Pseudomonadati</taxon>
        <taxon>Pseudomonadota</taxon>
        <taxon>Alphaproteobacteria</taxon>
        <taxon>Rhodospirillales</taxon>
        <taxon>Thalassospiraceae</taxon>
        <taxon>Thalassospira</taxon>
    </lineage>
</organism>
<sequence length="537" mass="59869">MLEDVLNKTIINSTRSIKEHEVLRFSATIGDAPNETTVDIARKEVLRWTERRCGGELPVSAWNFESFEYFTGGRTSVGVRIEGESSDIWGIRADDPDKNIAGRTWTTEAIVGAKNGEVAKLSLRLLVSTAEPDLNITAHTPGLAQQISDKCGLFIDRWRMSPKPWVIDSESSLNNLVEMLFDENRTFPVFVLSVPDVTSDANRTIINSEALAKATLGIGRAAILHSNYTWKLTNIVGKSRSVFGGAVRVYMPKFSINSDPFDHKLFLAEHLRTEDGITDCSKWLRNFAATESLKKKGLGNDPLKFSTLRDASLKTKQERLALDGAADSAQLSAANERIAALEKNIDEEIATQEYFAKEHAAAEARAEDAERLLIASNQRIQFLVEKLQEKGAAQEDETELPSDWSELNDWVDANLTGRLVLSPSARRGIRSPKFRDASQAARCLLWLASHCRDSHINGGDGSLREHPIEDGIRNAHCGGDRYETKWQGRTCTVNWHVKNGGDTRDPERCLRIYYFWDPATSQVVVSDMPAHRRTGAT</sequence>
<keyword evidence="1" id="KW-0175">Coiled coil</keyword>